<accession>A0AAW4FTN9</accession>
<keyword evidence="2" id="KW-0547">Nucleotide-binding</keyword>
<evidence type="ECO:0000256" key="1">
    <source>
        <dbReference type="SAM" id="MobiDB-lite"/>
    </source>
</evidence>
<dbReference type="AlphaFoldDB" id="A0AAW4FTN9"/>
<name>A0AAW4FTN9_9HYPH</name>
<comment type="caution">
    <text evidence="2">The sequence shown here is derived from an EMBL/GenBank/DDBJ whole genome shotgun (WGS) entry which is preliminary data.</text>
</comment>
<feature type="region of interest" description="Disordered" evidence="1">
    <location>
        <begin position="34"/>
        <end position="60"/>
    </location>
</feature>
<feature type="non-terminal residue" evidence="2">
    <location>
        <position position="1"/>
    </location>
</feature>
<keyword evidence="2" id="KW-0067">ATP-binding</keyword>
<gene>
    <name evidence="2" type="ORF">GFB56_28975</name>
</gene>
<proteinExistence type="predicted"/>
<dbReference type="Proteomes" id="UP000744980">
    <property type="component" value="Unassembled WGS sequence"/>
</dbReference>
<evidence type="ECO:0000313" key="2">
    <source>
        <dbReference type="EMBL" id="MBM3094780.1"/>
    </source>
</evidence>
<keyword evidence="3" id="KW-1185">Reference proteome</keyword>
<sequence length="60" mass="6759">PHAEIELPPERTTTQDRARVAFRPTKWKLFRDEKAGNEVPSADVEAEAPVQPFELARTGT</sequence>
<reference evidence="2 3" key="1">
    <citation type="submission" date="2020-01" db="EMBL/GenBank/DDBJ databases">
        <title>Draft genome assembly of Ensifer adhaerens T173.</title>
        <authorList>
            <person name="Craig J.E."/>
            <person name="Stinchcombe J.R."/>
        </authorList>
    </citation>
    <scope>NUCLEOTIDE SEQUENCE [LARGE SCALE GENOMIC DNA]</scope>
    <source>
        <strain evidence="2 3">T173</strain>
    </source>
</reference>
<protein>
    <submittedName>
        <fullName evidence="2">Sulfate ABC transporter ATP-binding protein</fullName>
    </submittedName>
</protein>
<evidence type="ECO:0000313" key="3">
    <source>
        <dbReference type="Proteomes" id="UP000744980"/>
    </source>
</evidence>
<dbReference type="EMBL" id="WXFA01000032">
    <property type="protein sequence ID" value="MBM3094780.1"/>
    <property type="molecule type" value="Genomic_DNA"/>
</dbReference>
<organism evidence="2 3">
    <name type="scientific">Ensifer canadensis</name>
    <dbReference type="NCBI Taxonomy" id="555315"/>
    <lineage>
        <taxon>Bacteria</taxon>
        <taxon>Pseudomonadati</taxon>
        <taxon>Pseudomonadota</taxon>
        <taxon>Alphaproteobacteria</taxon>
        <taxon>Hyphomicrobiales</taxon>
        <taxon>Rhizobiaceae</taxon>
        <taxon>Sinorhizobium/Ensifer group</taxon>
        <taxon>Ensifer</taxon>
    </lineage>
</organism>
<dbReference type="GO" id="GO:0005524">
    <property type="term" value="F:ATP binding"/>
    <property type="evidence" value="ECO:0007669"/>
    <property type="project" value="UniProtKB-KW"/>
</dbReference>